<keyword evidence="3" id="KW-1185">Reference proteome</keyword>
<dbReference type="EMBL" id="ARYL01000004">
    <property type="protein sequence ID" value="KDA03652.1"/>
    <property type="molecule type" value="Genomic_DNA"/>
</dbReference>
<feature type="chain" id="PRO_5001573176" description="Lipoprotein" evidence="1">
    <location>
        <begin position="23"/>
        <end position="255"/>
    </location>
</feature>
<evidence type="ECO:0008006" key="4">
    <source>
        <dbReference type="Google" id="ProtNLM"/>
    </source>
</evidence>
<dbReference type="OrthoDB" id="7631661at2"/>
<accession>A0A059G9X2</accession>
<evidence type="ECO:0000313" key="3">
    <source>
        <dbReference type="Proteomes" id="UP000024942"/>
    </source>
</evidence>
<evidence type="ECO:0000256" key="1">
    <source>
        <dbReference type="SAM" id="SignalP"/>
    </source>
</evidence>
<dbReference type="InterPro" id="IPR011990">
    <property type="entry name" value="TPR-like_helical_dom_sf"/>
</dbReference>
<protein>
    <recommendedName>
        <fullName evidence="4">Lipoprotein</fullName>
    </recommendedName>
</protein>
<dbReference type="STRING" id="1280953.HOC_04197"/>
<dbReference type="eggNOG" id="ENOG5032VRB">
    <property type="taxonomic scope" value="Bacteria"/>
</dbReference>
<evidence type="ECO:0000313" key="2">
    <source>
        <dbReference type="EMBL" id="KDA03652.1"/>
    </source>
</evidence>
<organism evidence="2 3">
    <name type="scientific">Hyphomonas oceanitis SCH89</name>
    <dbReference type="NCBI Taxonomy" id="1280953"/>
    <lineage>
        <taxon>Bacteria</taxon>
        <taxon>Pseudomonadati</taxon>
        <taxon>Pseudomonadota</taxon>
        <taxon>Alphaproteobacteria</taxon>
        <taxon>Hyphomonadales</taxon>
        <taxon>Hyphomonadaceae</taxon>
        <taxon>Hyphomonas</taxon>
    </lineage>
</organism>
<reference evidence="2 3" key="1">
    <citation type="journal article" date="2014" name="Antonie Van Leeuwenhoek">
        <title>Hyphomonas beringensis sp. nov. and Hyphomonas chukchiensis sp. nov., isolated from surface seawater of the Bering Sea and Chukchi Sea.</title>
        <authorList>
            <person name="Li C."/>
            <person name="Lai Q."/>
            <person name="Li G."/>
            <person name="Dong C."/>
            <person name="Wang J."/>
            <person name="Liao Y."/>
            <person name="Shao Z."/>
        </authorList>
    </citation>
    <scope>NUCLEOTIDE SEQUENCE [LARGE SCALE GENOMIC DNA]</scope>
    <source>
        <strain evidence="2 3">SCH89</strain>
    </source>
</reference>
<name>A0A059G9X2_9PROT</name>
<dbReference type="PATRIC" id="fig|1280953.3.peg.850"/>
<comment type="caution">
    <text evidence="2">The sequence shown here is derived from an EMBL/GenBank/DDBJ whole genome shotgun (WGS) entry which is preliminary data.</text>
</comment>
<dbReference type="Gene3D" id="1.25.40.10">
    <property type="entry name" value="Tetratricopeptide repeat domain"/>
    <property type="match status" value="1"/>
</dbReference>
<dbReference type="Proteomes" id="UP000024942">
    <property type="component" value="Unassembled WGS sequence"/>
</dbReference>
<sequence>MIRVVLSVMSFLIFMVFQPAWGQSPSAMEAYTAGHYDAAIADVAADHGADACAFSARSLLAKAISGDTEPPQTLLQSALNEANDALSVQPGHVEGRLQKAIALSLMARPMSLREARDSGYGEEARQLAEAVLRDDPHNAYAHGFLAVWNLEVMRRGGMLGAMIMGASLDAAEAHYEAAAAASPGDAALNWQFARALATLNARKYRNEISDALNAALAAPVDDELERVMQDRARTLADAMASPKSRDIEALAEGML</sequence>
<dbReference type="AlphaFoldDB" id="A0A059G9X2"/>
<gene>
    <name evidence="2" type="ORF">HOC_04197</name>
</gene>
<dbReference type="RefSeq" id="WP_035536057.1">
    <property type="nucleotide sequence ID" value="NZ_ARYL01000004.1"/>
</dbReference>
<proteinExistence type="predicted"/>
<feature type="signal peptide" evidence="1">
    <location>
        <begin position="1"/>
        <end position="22"/>
    </location>
</feature>
<keyword evidence="1" id="KW-0732">Signal</keyword>